<dbReference type="GO" id="GO:0005886">
    <property type="term" value="C:plasma membrane"/>
    <property type="evidence" value="ECO:0007669"/>
    <property type="project" value="UniProtKB-SubCell"/>
</dbReference>
<evidence type="ECO:0000256" key="2">
    <source>
        <dbReference type="ARBA" id="ARBA00008053"/>
    </source>
</evidence>
<dbReference type="Proteomes" id="UP000036168">
    <property type="component" value="Unassembled WGS sequence"/>
</dbReference>
<evidence type="ECO:0000313" key="9">
    <source>
        <dbReference type="Proteomes" id="UP000036168"/>
    </source>
</evidence>
<dbReference type="InterPro" id="IPR007383">
    <property type="entry name" value="DUF445"/>
</dbReference>
<gene>
    <name evidence="7" type="ORF">AB447_214685</name>
    <name evidence="8" type="ORF">P8828_18305</name>
</gene>
<evidence type="ECO:0000256" key="6">
    <source>
        <dbReference type="SAM" id="Phobius"/>
    </source>
</evidence>
<keyword evidence="10" id="KW-1185">Reference proteome</keyword>
<reference evidence="7" key="2">
    <citation type="submission" date="2015-10" db="EMBL/GenBank/DDBJ databases">
        <authorList>
            <person name="Gilbert D.G."/>
        </authorList>
    </citation>
    <scope>NUCLEOTIDE SEQUENCE</scope>
    <source>
        <strain evidence="7">GO-13</strain>
    </source>
</reference>
<dbReference type="InterPro" id="IPR016991">
    <property type="entry name" value="UCP032178"/>
</dbReference>
<dbReference type="RefSeq" id="WP_048353505.1">
    <property type="nucleotide sequence ID" value="NZ_CP023481.1"/>
</dbReference>
<comment type="caution">
    <text evidence="7">The sequence shown here is derived from an EMBL/GenBank/DDBJ whole genome shotgun (WGS) entry which is preliminary data.</text>
</comment>
<dbReference type="PANTHER" id="PTHR35791:SF1">
    <property type="entry name" value="UPF0754 MEMBRANE PROTEIN YHEB"/>
    <property type="match status" value="1"/>
</dbReference>
<evidence type="ECO:0000313" key="7">
    <source>
        <dbReference type="EMBL" id="KRT94531.1"/>
    </source>
</evidence>
<protein>
    <submittedName>
        <fullName evidence="8">DUF445 family protein</fullName>
    </submittedName>
</protein>
<evidence type="ECO:0000256" key="1">
    <source>
        <dbReference type="ARBA" id="ARBA00004236"/>
    </source>
</evidence>
<dbReference type="Pfam" id="PF04286">
    <property type="entry name" value="DUF445"/>
    <property type="match status" value="1"/>
</dbReference>
<feature type="transmembrane region" description="Helical" evidence="6">
    <location>
        <begin position="354"/>
        <end position="375"/>
    </location>
</feature>
<dbReference type="EMBL" id="LECW02000010">
    <property type="protein sequence ID" value="KRT94531.1"/>
    <property type="molecule type" value="Genomic_DNA"/>
</dbReference>
<dbReference type="PIRSF" id="PIRSF032178">
    <property type="entry name" value="UCP032178"/>
    <property type="match status" value="1"/>
</dbReference>
<feature type="transmembrane region" description="Helical" evidence="6">
    <location>
        <begin position="6"/>
        <end position="26"/>
    </location>
</feature>
<evidence type="ECO:0000256" key="4">
    <source>
        <dbReference type="ARBA" id="ARBA00022989"/>
    </source>
</evidence>
<organism evidence="7 9">
    <name type="scientific">Bacillus glycinifermentans</name>
    <dbReference type="NCBI Taxonomy" id="1664069"/>
    <lineage>
        <taxon>Bacteria</taxon>
        <taxon>Bacillati</taxon>
        <taxon>Bacillota</taxon>
        <taxon>Bacilli</taxon>
        <taxon>Bacillales</taxon>
        <taxon>Bacillaceae</taxon>
        <taxon>Bacillus</taxon>
    </lineage>
</organism>
<keyword evidence="3 6" id="KW-0812">Transmembrane</keyword>
<evidence type="ECO:0000313" key="10">
    <source>
        <dbReference type="Proteomes" id="UP001341297"/>
    </source>
</evidence>
<dbReference type="PATRIC" id="fig|1664069.3.peg.54"/>
<name>A0A0J6HNL5_9BACI</name>
<accession>A0A0J6HNL5</accession>
<dbReference type="Proteomes" id="UP001341297">
    <property type="component" value="Unassembled WGS sequence"/>
</dbReference>
<dbReference type="EMBL" id="JARRTL010000024">
    <property type="protein sequence ID" value="MEC0486736.1"/>
    <property type="molecule type" value="Genomic_DNA"/>
</dbReference>
<keyword evidence="5 6" id="KW-0472">Membrane</keyword>
<dbReference type="PANTHER" id="PTHR35791">
    <property type="entry name" value="UPF0754 MEMBRANE PROTEIN YHEB"/>
    <property type="match status" value="1"/>
</dbReference>
<evidence type="ECO:0000256" key="3">
    <source>
        <dbReference type="ARBA" id="ARBA00022692"/>
    </source>
</evidence>
<keyword evidence="4 6" id="KW-1133">Transmembrane helix</keyword>
<reference evidence="8 10" key="3">
    <citation type="submission" date="2023-03" db="EMBL/GenBank/DDBJ databases">
        <title>Agriculturally important microbes genome sequencing.</title>
        <authorList>
            <person name="Dunlap C."/>
        </authorList>
    </citation>
    <scope>NUCLEOTIDE SEQUENCE [LARGE SCALE GENOMIC DNA]</scope>
    <source>
        <strain evidence="8 10">CBP-3203</strain>
    </source>
</reference>
<dbReference type="STRING" id="1664069.BGLY_1090"/>
<evidence type="ECO:0000256" key="5">
    <source>
        <dbReference type="ARBA" id="ARBA00023136"/>
    </source>
</evidence>
<reference evidence="7 9" key="1">
    <citation type="journal article" date="2015" name="Int. J. Syst. Evol. Microbiol.">
        <title>Bacillus glycinifermentans sp. nov., isolated from fermented soybean paste.</title>
        <authorList>
            <person name="Kim S.J."/>
            <person name="Dunlap C.A."/>
            <person name="Kwon S.W."/>
            <person name="Rooney A.P."/>
        </authorList>
    </citation>
    <scope>NUCLEOTIDE SEQUENCE [LARGE SCALE GENOMIC DNA]</scope>
    <source>
        <strain evidence="7 9">GO-13</strain>
    </source>
</reference>
<sequence>MNVVGTFIFMIVIGALIGAVTNHFAIQMLFRPYKAHYIFGKRIPFTPGLIPKRRDELAKQMGQMVVNHLLTTEGIKKRLASDAVKKQAVQLGERLVSAASDSQMTVAEALEAIGVANAAQKADQFVNKWTDEKLAAYLATYKNEPLKDLIPQEAQDKLSEKLPMVSDYILERAVSYFESDAGKSRLGNMIDDFLKERGMIGSMVQMFLGNSSLVDRVQPEILKFLKNDETARLLTDLLQNEWDKLKEYSFKEADEKWNLESLIMNVKKKFMTRFSLAPFFERTTGSYVSMFETDAAKRLPEVTGRLLDAACRNLDDVLKQLRLEDIVKEQVDNFPVERLEEMVLSISKREFKMITYLGGLLGGIIGAIQAVFVILF</sequence>
<evidence type="ECO:0000313" key="8">
    <source>
        <dbReference type="EMBL" id="MEC0486736.1"/>
    </source>
</evidence>
<dbReference type="AlphaFoldDB" id="A0A0J6HNL5"/>
<dbReference type="OrthoDB" id="9787430at2"/>
<comment type="subcellular location">
    <subcellularLocation>
        <location evidence="1">Cell membrane</location>
    </subcellularLocation>
</comment>
<accession>A0A0J6F0S3</accession>
<proteinExistence type="inferred from homology"/>
<comment type="similarity">
    <text evidence="2">Belongs to the UPF0754 family.</text>
</comment>